<feature type="compositionally biased region" description="Polar residues" evidence="7">
    <location>
        <begin position="314"/>
        <end position="323"/>
    </location>
</feature>
<keyword evidence="8" id="KW-0812">Transmembrane</keyword>
<evidence type="ECO:0000256" key="4">
    <source>
        <dbReference type="ARBA" id="ARBA00022525"/>
    </source>
</evidence>
<dbReference type="PROSITE" id="PS50049">
    <property type="entry name" value="THD_2"/>
    <property type="match status" value="1"/>
</dbReference>
<dbReference type="Proteomes" id="UP000076502">
    <property type="component" value="Unassembled WGS sequence"/>
</dbReference>
<keyword evidence="4" id="KW-0964">Secreted</keyword>
<dbReference type="OrthoDB" id="6159739at2759"/>
<keyword evidence="8" id="KW-0472">Membrane</keyword>
<dbReference type="GO" id="GO:0016020">
    <property type="term" value="C:membrane"/>
    <property type="evidence" value="ECO:0007669"/>
    <property type="project" value="InterPro"/>
</dbReference>
<keyword evidence="3" id="KW-0202">Cytokine</keyword>
<protein>
    <recommendedName>
        <fullName evidence="9">THD domain-containing protein</fullName>
    </recommendedName>
</protein>
<comment type="similarity">
    <text evidence="2">Belongs to the tumor necrosis factor family.</text>
</comment>
<evidence type="ECO:0000256" key="8">
    <source>
        <dbReference type="SAM" id="Phobius"/>
    </source>
</evidence>
<dbReference type="GO" id="GO:0005164">
    <property type="term" value="F:tumor necrosis factor receptor binding"/>
    <property type="evidence" value="ECO:0007669"/>
    <property type="project" value="InterPro"/>
</dbReference>
<dbReference type="GO" id="GO:0006955">
    <property type="term" value="P:immune response"/>
    <property type="evidence" value="ECO:0007669"/>
    <property type="project" value="InterPro"/>
</dbReference>
<dbReference type="Pfam" id="PF00229">
    <property type="entry name" value="TNF"/>
    <property type="match status" value="1"/>
</dbReference>
<feature type="region of interest" description="Disordered" evidence="7">
    <location>
        <begin position="215"/>
        <end position="272"/>
    </location>
</feature>
<evidence type="ECO:0000256" key="3">
    <source>
        <dbReference type="ARBA" id="ARBA00022514"/>
    </source>
</evidence>
<dbReference type="InterPro" id="IPR006052">
    <property type="entry name" value="TNF_dom"/>
</dbReference>
<evidence type="ECO:0000259" key="9">
    <source>
        <dbReference type="PROSITE" id="PS50049"/>
    </source>
</evidence>
<gene>
    <name evidence="10" type="ORF">WN55_06910</name>
</gene>
<keyword evidence="6" id="KW-0325">Glycoprotein</keyword>
<keyword evidence="11" id="KW-1185">Reference proteome</keyword>
<comment type="subcellular location">
    <subcellularLocation>
        <location evidence="1">Secreted</location>
    </subcellularLocation>
</comment>
<keyword evidence="5" id="KW-1015">Disulfide bond</keyword>
<evidence type="ECO:0000256" key="2">
    <source>
        <dbReference type="ARBA" id="ARBA00008670"/>
    </source>
</evidence>
<evidence type="ECO:0000256" key="5">
    <source>
        <dbReference type="ARBA" id="ARBA00023157"/>
    </source>
</evidence>
<dbReference type="AlphaFoldDB" id="A0A154PTD6"/>
<dbReference type="SUPFAM" id="SSF49842">
    <property type="entry name" value="TNF-like"/>
    <property type="match status" value="1"/>
</dbReference>
<evidence type="ECO:0000256" key="1">
    <source>
        <dbReference type="ARBA" id="ARBA00004613"/>
    </source>
</evidence>
<feature type="compositionally biased region" description="Basic and acidic residues" evidence="7">
    <location>
        <begin position="234"/>
        <end position="268"/>
    </location>
</feature>
<dbReference type="GO" id="GO:0005615">
    <property type="term" value="C:extracellular space"/>
    <property type="evidence" value="ECO:0007669"/>
    <property type="project" value="UniProtKB-KW"/>
</dbReference>
<feature type="domain" description="THD" evidence="9">
    <location>
        <begin position="418"/>
        <end position="571"/>
    </location>
</feature>
<dbReference type="PROSITE" id="PS00251">
    <property type="entry name" value="THD_1"/>
    <property type="match status" value="1"/>
</dbReference>
<dbReference type="InterPro" id="IPR051748">
    <property type="entry name" value="TNF_Ligand_Superfamily"/>
</dbReference>
<dbReference type="PANTHER" id="PTHR15151:SF24">
    <property type="entry name" value="A PROLIFERATION-INDUCING LIGAND-LIKE PROTEIN-RELATED"/>
    <property type="match status" value="1"/>
</dbReference>
<dbReference type="STRING" id="178035.A0A154PTD6"/>
<accession>A0A154PTD6</accession>
<dbReference type="InterPro" id="IPR008983">
    <property type="entry name" value="Tumour_necrosis_fac-like_dom"/>
</dbReference>
<dbReference type="Gene3D" id="2.60.120.40">
    <property type="match status" value="1"/>
</dbReference>
<feature type="region of interest" description="Disordered" evidence="7">
    <location>
        <begin position="185"/>
        <end position="204"/>
    </location>
</feature>
<dbReference type="InterPro" id="IPR021184">
    <property type="entry name" value="TNF_CS"/>
</dbReference>
<feature type="region of interest" description="Disordered" evidence="7">
    <location>
        <begin position="287"/>
        <end position="333"/>
    </location>
</feature>
<evidence type="ECO:0000256" key="6">
    <source>
        <dbReference type="ARBA" id="ARBA00023180"/>
    </source>
</evidence>
<feature type="compositionally biased region" description="Basic and acidic residues" evidence="7">
    <location>
        <begin position="289"/>
        <end position="309"/>
    </location>
</feature>
<reference evidence="10 11" key="1">
    <citation type="submission" date="2015-07" db="EMBL/GenBank/DDBJ databases">
        <title>The genome of Dufourea novaeangliae.</title>
        <authorList>
            <person name="Pan H."/>
            <person name="Kapheim K."/>
        </authorList>
    </citation>
    <scope>NUCLEOTIDE SEQUENCE [LARGE SCALE GENOMIC DNA]</scope>
    <source>
        <strain evidence="10">0120121106</strain>
        <tissue evidence="10">Whole body</tissue>
    </source>
</reference>
<keyword evidence="8" id="KW-1133">Transmembrane helix</keyword>
<dbReference type="GO" id="GO:0005125">
    <property type="term" value="F:cytokine activity"/>
    <property type="evidence" value="ECO:0007669"/>
    <property type="project" value="UniProtKB-KW"/>
</dbReference>
<dbReference type="PANTHER" id="PTHR15151">
    <property type="entry name" value="PROTEIN EIGER"/>
    <property type="match status" value="1"/>
</dbReference>
<organism evidence="10 11">
    <name type="scientific">Dufourea novaeangliae</name>
    <name type="common">Sweat bee</name>
    <dbReference type="NCBI Taxonomy" id="178035"/>
    <lineage>
        <taxon>Eukaryota</taxon>
        <taxon>Metazoa</taxon>
        <taxon>Ecdysozoa</taxon>
        <taxon>Arthropoda</taxon>
        <taxon>Hexapoda</taxon>
        <taxon>Insecta</taxon>
        <taxon>Pterygota</taxon>
        <taxon>Neoptera</taxon>
        <taxon>Endopterygota</taxon>
        <taxon>Hymenoptera</taxon>
        <taxon>Apocrita</taxon>
        <taxon>Aculeata</taxon>
        <taxon>Apoidea</taxon>
        <taxon>Anthophila</taxon>
        <taxon>Halictidae</taxon>
        <taxon>Rophitinae</taxon>
        <taxon>Dufourea</taxon>
    </lineage>
</organism>
<proteinExistence type="inferred from homology"/>
<sequence>MTSVLSEEETKIAKLKQKLMNDVRGKEEARSFLSFSRENLSISQSDLEHGLNRQRFRPDRNTVLSIVALTIALLCLGLETWKLRCSLINAREIEELKRDVESLKHRFLEEDLLDELKAFEEQVIQFLSVFLSQLYAGESNDDDDSGEADIDNADYDSNYEDTYALQDYSSDYHSPLSYGARPSDFPEYSSTIAPVPSPPEPSTDKAALEMLAATRRTDANDGQESKKNGRSGHRHVDRERHLEEHERKTTEATKEKQKSNTKQKRDVPDGQNAMNLLLEWRTALKRKRSVNEHKDASKRLNVQRHGDRNHTRRMITTGSSPQGDTADKPDGDKQDTMVIHLGPEYVRDLAASFVHFRSIDTRGRHPPKKYYTVSAQDAGYDFMSVETHRTNGSINGQHQPRKSARRLRKHLTVPRQVFAAHYSADRELPGVSECNHRCGRLCNVTDTGHCHKDRIFTAWRATDWVDQLMSQHFNMQNDGSLVINKDGLYLVYAQIHYVDTVHEAGFNLEVNDRVILKCTVSRSCKKIDQTCFSAQVTLLRQNDSLALKETGESPRGAVLEAIDSFFGVVRLGDVRTLSRRVSSQ</sequence>
<feature type="transmembrane region" description="Helical" evidence="8">
    <location>
        <begin position="63"/>
        <end position="81"/>
    </location>
</feature>
<dbReference type="EMBL" id="KQ435078">
    <property type="protein sequence ID" value="KZC14450.1"/>
    <property type="molecule type" value="Genomic_DNA"/>
</dbReference>
<evidence type="ECO:0000313" key="11">
    <source>
        <dbReference type="Proteomes" id="UP000076502"/>
    </source>
</evidence>
<name>A0A154PTD6_DUFNO</name>
<feature type="compositionally biased region" description="Basic and acidic residues" evidence="7">
    <location>
        <begin position="215"/>
        <end position="227"/>
    </location>
</feature>
<evidence type="ECO:0000313" key="10">
    <source>
        <dbReference type="EMBL" id="KZC14450.1"/>
    </source>
</evidence>
<evidence type="ECO:0000256" key="7">
    <source>
        <dbReference type="SAM" id="MobiDB-lite"/>
    </source>
</evidence>